<protein>
    <submittedName>
        <fullName evidence="2">Maff2 family protein</fullName>
    </submittedName>
</protein>
<dbReference type="InterPro" id="IPR024272">
    <property type="entry name" value="MAFF-rel"/>
</dbReference>
<proteinExistence type="predicted"/>
<dbReference type="AlphaFoldDB" id="A0A4R3K2E8"/>
<gene>
    <name evidence="2" type="ORF">EDC37_12211</name>
</gene>
<evidence type="ECO:0000313" key="3">
    <source>
        <dbReference type="Proteomes" id="UP000295188"/>
    </source>
</evidence>
<accession>A0A4R3K2E8</accession>
<dbReference type="EMBL" id="SMAA01000022">
    <property type="protein sequence ID" value="TCS76440.1"/>
    <property type="molecule type" value="Genomic_DNA"/>
</dbReference>
<dbReference type="Pfam" id="PF12750">
    <property type="entry name" value="Maff2"/>
    <property type="match status" value="1"/>
</dbReference>
<reference evidence="2 3" key="1">
    <citation type="submission" date="2019-03" db="EMBL/GenBank/DDBJ databases">
        <title>Genomic Encyclopedia of Type Strains, Phase IV (KMG-IV): sequencing the most valuable type-strain genomes for metagenomic binning, comparative biology and taxonomic classification.</title>
        <authorList>
            <person name="Goeker M."/>
        </authorList>
    </citation>
    <scope>NUCLEOTIDE SEQUENCE [LARGE SCALE GENOMIC DNA]</scope>
    <source>
        <strain evidence="2 3">DSM 20467</strain>
    </source>
</reference>
<sequence length="35" mass="3729">MQFFTSSGSTSQTLIVALGARLAVWGVIFENALRG</sequence>
<keyword evidence="1" id="KW-0812">Transmembrane</keyword>
<comment type="caution">
    <text evidence="2">The sequence shown here is derived from an EMBL/GenBank/DDBJ whole genome shotgun (WGS) entry which is preliminary data.</text>
</comment>
<keyword evidence="1" id="KW-0472">Membrane</keyword>
<feature type="transmembrane region" description="Helical" evidence="1">
    <location>
        <begin position="12"/>
        <end position="33"/>
    </location>
</feature>
<keyword evidence="1" id="KW-1133">Transmembrane helix</keyword>
<evidence type="ECO:0000313" key="2">
    <source>
        <dbReference type="EMBL" id="TCS76440.1"/>
    </source>
</evidence>
<evidence type="ECO:0000256" key="1">
    <source>
        <dbReference type="SAM" id="Phobius"/>
    </source>
</evidence>
<organism evidence="2 3">
    <name type="scientific">Pectinatus cerevisiiphilus</name>
    <dbReference type="NCBI Taxonomy" id="86956"/>
    <lineage>
        <taxon>Bacteria</taxon>
        <taxon>Bacillati</taxon>
        <taxon>Bacillota</taxon>
        <taxon>Negativicutes</taxon>
        <taxon>Selenomonadales</taxon>
        <taxon>Selenomonadaceae</taxon>
        <taxon>Pectinatus</taxon>
    </lineage>
</organism>
<dbReference type="Proteomes" id="UP000295188">
    <property type="component" value="Unassembled WGS sequence"/>
</dbReference>
<keyword evidence="3" id="KW-1185">Reference proteome</keyword>
<dbReference type="RefSeq" id="WP_424449998.1">
    <property type="nucleotide sequence ID" value="NZ_SMAA01000022.1"/>
</dbReference>
<name>A0A4R3K2E8_9FIRM</name>